<accession>A0AA87CTU7</accession>
<comment type="caution">
    <text evidence="1">The sequence shown here is derived from an EMBL/GenBank/DDBJ whole genome shotgun (WGS) entry which is preliminary data.</text>
</comment>
<sequence>MLLSGTRCNLSILRRDSEAEPKNANSDIEVFRVNSKKELRLKGGILPYSIYDRLSEVDQGAIVDNKRLSRTLELIKLVQDKW</sequence>
<reference evidence="2" key="2">
    <citation type="submission" date="2008-04" db="EMBL/GenBank/DDBJ databases">
        <title>Draft genome sequence of Providencia stuartii(ATCC 25827).</title>
        <authorList>
            <person name="Sudarsanam P."/>
            <person name="Ley R."/>
            <person name="Guruge J."/>
            <person name="Turnbaugh P.J."/>
            <person name="Mahowald M."/>
            <person name="Liep D."/>
            <person name="Gordon J."/>
        </authorList>
    </citation>
    <scope>NUCLEOTIDE SEQUENCE [LARGE SCALE GENOMIC DNA]</scope>
    <source>
        <strain evidence="2">ATCC 25827</strain>
    </source>
</reference>
<protein>
    <submittedName>
        <fullName evidence="1">Uncharacterized protein</fullName>
    </submittedName>
</protein>
<reference evidence="1 2" key="3">
    <citation type="submission" date="2008-05" db="EMBL/GenBank/DDBJ databases">
        <authorList>
            <person name="Fulton L."/>
            <person name="Clifton S."/>
            <person name="Fulton B."/>
            <person name="Xu J."/>
            <person name="Minx P."/>
            <person name="Pepin K.H."/>
            <person name="Johnson M."/>
            <person name="Thiruvilangam P."/>
            <person name="Bhonagiri V."/>
            <person name="Nash W.E."/>
            <person name="Mardis E.R."/>
            <person name="Wilson R.K."/>
        </authorList>
    </citation>
    <scope>NUCLEOTIDE SEQUENCE [LARGE SCALE GENOMIC DNA]</scope>
    <source>
        <strain evidence="1 2">ATCC 25827</strain>
    </source>
</reference>
<dbReference type="AlphaFoldDB" id="A0AA87CTU7"/>
<dbReference type="Proteomes" id="UP000004506">
    <property type="component" value="Unassembled WGS sequence"/>
</dbReference>
<reference evidence="2" key="1">
    <citation type="submission" date="2008-04" db="EMBL/GenBank/DDBJ databases">
        <title>Draft genome sequence of Providencia stuartii (ATCC 25827).</title>
        <authorList>
            <person name="Sudarsanam P."/>
            <person name="Ley R."/>
            <person name="Guruge J."/>
            <person name="Turnbaugh P.J."/>
            <person name="Mahowald M."/>
            <person name="Liep D."/>
            <person name="Gordon J."/>
        </authorList>
    </citation>
    <scope>NUCLEOTIDE SEQUENCE [LARGE SCALE GENOMIC DNA]</scope>
    <source>
        <strain evidence="2">ATCC 25827</strain>
    </source>
</reference>
<name>A0AA87CTU7_PROST</name>
<evidence type="ECO:0000313" key="1">
    <source>
        <dbReference type="EMBL" id="EDU58863.1"/>
    </source>
</evidence>
<gene>
    <name evidence="1" type="ORF">PROSTU_02044</name>
</gene>
<organism evidence="1 2">
    <name type="scientific">Providencia stuartii ATCC 25827</name>
    <dbReference type="NCBI Taxonomy" id="471874"/>
    <lineage>
        <taxon>Bacteria</taxon>
        <taxon>Pseudomonadati</taxon>
        <taxon>Pseudomonadota</taxon>
        <taxon>Gammaproteobacteria</taxon>
        <taxon>Enterobacterales</taxon>
        <taxon>Morganellaceae</taxon>
        <taxon>Providencia</taxon>
    </lineage>
</organism>
<evidence type="ECO:0000313" key="2">
    <source>
        <dbReference type="Proteomes" id="UP000004506"/>
    </source>
</evidence>
<dbReference type="EMBL" id="ABJD02000101">
    <property type="protein sequence ID" value="EDU58863.1"/>
    <property type="molecule type" value="Genomic_DNA"/>
</dbReference>
<proteinExistence type="predicted"/>